<reference evidence="10 11" key="1">
    <citation type="submission" date="2017-05" db="EMBL/GenBank/DDBJ databases">
        <title>Thiocyanate degradation by Thiohalobacter thiocyanaticus FOKN1.</title>
        <authorList>
            <person name="Oshiki M."/>
            <person name="Fukushima T."/>
            <person name="Kawano S."/>
            <person name="Nakagawa J."/>
        </authorList>
    </citation>
    <scope>NUCLEOTIDE SEQUENCE [LARGE SCALE GENOMIC DNA]</scope>
    <source>
        <strain evidence="10 11">FOKN1</strain>
    </source>
</reference>
<keyword evidence="5 8" id="KW-0812">Transmembrane</keyword>
<proteinExistence type="predicted"/>
<sequence length="538" mass="58834">MSSVRLPVPDAAVLPALVAALMAVVLWLRPLLPVDETRYVAVAWEMWLRGDFLVPHLNGQAYHHKPPLLFWLIQAGWAVFGVNDWWPRLVAPLLSLFNLVLVVMLARRLWPQLALVRQLAPWLLLGLPLWTAFLTLVQFDLLLVACTLAGMLGLLSAADGARRGWWWLGLAIGLGVLSKGPVILLHLLPTALLAPLWADVRHGWRRWYAGLLGAVAVGAAIALAWAVPAGIAGGAAYRDAIFWGQTAGRVVDSFAHRQPWWWYLPWLPVLLLPWLLWGRLWRGLRCGDWRGERQLRFLLAWLLPVLLAFSLVSGKQVKYLLPLVPVAVLLLARLAAAPPGLPRRPGLAAAWLMLGGGLLALAPMLVRPEAAFWVRDLPLWPGLVLVGAGLLTLAVPPVSVPAQARLTAVATVLVVMAGHLTVLPAAAPAYDLWPAARRIAELQQAGAPVAHAGRYHGQFQFPGRLQRPLTELERTAVADWVRAHPRGYVILYQADWPGLGPGAVALWPYRSDAADLALWRAADLAGALEGSGRDTGTR</sequence>
<dbReference type="PANTHER" id="PTHR33908">
    <property type="entry name" value="MANNOSYLTRANSFERASE YKCB-RELATED"/>
    <property type="match status" value="1"/>
</dbReference>
<organism evidence="10 11">
    <name type="scientific">Thiohalobacter thiocyanaticus</name>
    <dbReference type="NCBI Taxonomy" id="585455"/>
    <lineage>
        <taxon>Bacteria</taxon>
        <taxon>Pseudomonadati</taxon>
        <taxon>Pseudomonadota</taxon>
        <taxon>Gammaproteobacteria</taxon>
        <taxon>Thiohalobacterales</taxon>
        <taxon>Thiohalobacteraceae</taxon>
        <taxon>Thiohalobacter</taxon>
    </lineage>
</organism>
<evidence type="ECO:0000256" key="3">
    <source>
        <dbReference type="ARBA" id="ARBA00022676"/>
    </source>
</evidence>
<dbReference type="PANTHER" id="PTHR33908:SF3">
    <property type="entry name" value="UNDECAPRENYL PHOSPHATE-ALPHA-4-AMINO-4-DEOXY-L-ARABINOSE ARABINOSYL TRANSFERASE"/>
    <property type="match status" value="1"/>
</dbReference>
<keyword evidence="11" id="KW-1185">Reference proteome</keyword>
<feature type="transmembrane region" description="Helical" evidence="8">
    <location>
        <begin position="297"/>
        <end position="313"/>
    </location>
</feature>
<dbReference type="InterPro" id="IPR038731">
    <property type="entry name" value="RgtA/B/C-like"/>
</dbReference>
<keyword evidence="7 8" id="KW-0472">Membrane</keyword>
<dbReference type="RefSeq" id="WP_096367255.1">
    <property type="nucleotide sequence ID" value="NZ_AP018052.1"/>
</dbReference>
<name>A0A1Z4VUD5_9GAMM</name>
<feature type="domain" description="Glycosyltransferase RgtA/B/C/D-like" evidence="9">
    <location>
        <begin position="64"/>
        <end position="225"/>
    </location>
</feature>
<feature type="transmembrane region" description="Helical" evidence="8">
    <location>
        <begin position="92"/>
        <end position="110"/>
    </location>
</feature>
<evidence type="ECO:0000256" key="5">
    <source>
        <dbReference type="ARBA" id="ARBA00022692"/>
    </source>
</evidence>
<feature type="transmembrane region" description="Helical" evidence="8">
    <location>
        <begin position="348"/>
        <end position="366"/>
    </location>
</feature>
<protein>
    <submittedName>
        <fullName evidence="10">Glycosyltransferase</fullName>
    </submittedName>
</protein>
<evidence type="ECO:0000256" key="2">
    <source>
        <dbReference type="ARBA" id="ARBA00022475"/>
    </source>
</evidence>
<dbReference type="GO" id="GO:0016763">
    <property type="term" value="F:pentosyltransferase activity"/>
    <property type="evidence" value="ECO:0007669"/>
    <property type="project" value="TreeGrafter"/>
</dbReference>
<feature type="transmembrane region" description="Helical" evidence="8">
    <location>
        <begin position="164"/>
        <end position="187"/>
    </location>
</feature>
<dbReference type="GO" id="GO:0009103">
    <property type="term" value="P:lipopolysaccharide biosynthetic process"/>
    <property type="evidence" value="ECO:0007669"/>
    <property type="project" value="TreeGrafter"/>
</dbReference>
<evidence type="ECO:0000256" key="1">
    <source>
        <dbReference type="ARBA" id="ARBA00004651"/>
    </source>
</evidence>
<keyword evidence="6 8" id="KW-1133">Transmembrane helix</keyword>
<evidence type="ECO:0000313" key="11">
    <source>
        <dbReference type="Proteomes" id="UP000218765"/>
    </source>
</evidence>
<comment type="subcellular location">
    <subcellularLocation>
        <location evidence="1">Cell membrane</location>
        <topology evidence="1">Multi-pass membrane protein</topology>
    </subcellularLocation>
</comment>
<evidence type="ECO:0000259" key="9">
    <source>
        <dbReference type="Pfam" id="PF13231"/>
    </source>
</evidence>
<dbReference type="Proteomes" id="UP000218765">
    <property type="component" value="Chromosome"/>
</dbReference>
<dbReference type="AlphaFoldDB" id="A0A1Z4VUD5"/>
<gene>
    <name evidence="10" type="ORF">FOKN1_2892</name>
</gene>
<keyword evidence="3" id="KW-0328">Glycosyltransferase</keyword>
<dbReference type="OrthoDB" id="9775035at2"/>
<keyword evidence="2" id="KW-1003">Cell membrane</keyword>
<dbReference type="GO" id="GO:0010041">
    <property type="term" value="P:response to iron(III) ion"/>
    <property type="evidence" value="ECO:0007669"/>
    <property type="project" value="TreeGrafter"/>
</dbReference>
<feature type="transmembrane region" description="Helical" evidence="8">
    <location>
        <begin position="207"/>
        <end position="227"/>
    </location>
</feature>
<dbReference type="Pfam" id="PF13231">
    <property type="entry name" value="PMT_2"/>
    <property type="match status" value="1"/>
</dbReference>
<feature type="transmembrane region" description="Helical" evidence="8">
    <location>
        <begin position="378"/>
        <end position="396"/>
    </location>
</feature>
<dbReference type="KEGG" id="ttc:FOKN1_2892"/>
<feature type="transmembrane region" description="Helical" evidence="8">
    <location>
        <begin position="122"/>
        <end position="152"/>
    </location>
</feature>
<dbReference type="InterPro" id="IPR050297">
    <property type="entry name" value="LipidA_mod_glycosyltrf_83"/>
</dbReference>
<dbReference type="GO" id="GO:0005886">
    <property type="term" value="C:plasma membrane"/>
    <property type="evidence" value="ECO:0007669"/>
    <property type="project" value="UniProtKB-SubCell"/>
</dbReference>
<feature type="transmembrane region" description="Helical" evidence="8">
    <location>
        <begin position="12"/>
        <end position="28"/>
    </location>
</feature>
<feature type="transmembrane region" description="Helical" evidence="8">
    <location>
        <begin position="260"/>
        <end position="277"/>
    </location>
</feature>
<dbReference type="EMBL" id="AP018052">
    <property type="protein sequence ID" value="BAZ95250.1"/>
    <property type="molecule type" value="Genomic_DNA"/>
</dbReference>
<evidence type="ECO:0000256" key="7">
    <source>
        <dbReference type="ARBA" id="ARBA00023136"/>
    </source>
</evidence>
<evidence type="ECO:0000256" key="6">
    <source>
        <dbReference type="ARBA" id="ARBA00022989"/>
    </source>
</evidence>
<evidence type="ECO:0000256" key="4">
    <source>
        <dbReference type="ARBA" id="ARBA00022679"/>
    </source>
</evidence>
<evidence type="ECO:0000256" key="8">
    <source>
        <dbReference type="SAM" id="Phobius"/>
    </source>
</evidence>
<feature type="transmembrane region" description="Helical" evidence="8">
    <location>
        <begin position="408"/>
        <end position="430"/>
    </location>
</feature>
<keyword evidence="4 10" id="KW-0808">Transferase</keyword>
<evidence type="ECO:0000313" key="10">
    <source>
        <dbReference type="EMBL" id="BAZ95250.1"/>
    </source>
</evidence>
<accession>A0A1Z4VUD5</accession>
<feature type="transmembrane region" description="Helical" evidence="8">
    <location>
        <begin position="319"/>
        <end position="336"/>
    </location>
</feature>